<dbReference type="Proteomes" id="UP000651452">
    <property type="component" value="Unassembled WGS sequence"/>
</dbReference>
<organism evidence="2 3">
    <name type="scientific">Ascochyta lentis</name>
    <dbReference type="NCBI Taxonomy" id="205686"/>
    <lineage>
        <taxon>Eukaryota</taxon>
        <taxon>Fungi</taxon>
        <taxon>Dikarya</taxon>
        <taxon>Ascomycota</taxon>
        <taxon>Pezizomycotina</taxon>
        <taxon>Dothideomycetes</taxon>
        <taxon>Pleosporomycetidae</taxon>
        <taxon>Pleosporales</taxon>
        <taxon>Pleosporineae</taxon>
        <taxon>Didymellaceae</taxon>
        <taxon>Ascochyta</taxon>
    </lineage>
</organism>
<evidence type="ECO:0000256" key="1">
    <source>
        <dbReference type="SAM" id="MobiDB-lite"/>
    </source>
</evidence>
<name>A0A8H7MBT1_9PLEO</name>
<dbReference type="EMBL" id="RZGK01000019">
    <property type="protein sequence ID" value="KAF9691986.1"/>
    <property type="molecule type" value="Genomic_DNA"/>
</dbReference>
<dbReference type="AlphaFoldDB" id="A0A8H7MBT1"/>
<feature type="region of interest" description="Disordered" evidence="1">
    <location>
        <begin position="243"/>
        <end position="262"/>
    </location>
</feature>
<evidence type="ECO:0000313" key="2">
    <source>
        <dbReference type="EMBL" id="KAF9691986.1"/>
    </source>
</evidence>
<proteinExistence type="predicted"/>
<evidence type="ECO:0000313" key="3">
    <source>
        <dbReference type="Proteomes" id="UP000651452"/>
    </source>
</evidence>
<protein>
    <submittedName>
        <fullName evidence="2">Uncharacterized protein</fullName>
    </submittedName>
</protein>
<gene>
    <name evidence="2" type="ORF">EKO04_009896</name>
</gene>
<keyword evidence="3" id="KW-1185">Reference proteome</keyword>
<feature type="compositionally biased region" description="Basic and acidic residues" evidence="1">
    <location>
        <begin position="246"/>
        <end position="259"/>
    </location>
</feature>
<feature type="region of interest" description="Disordered" evidence="1">
    <location>
        <begin position="274"/>
        <end position="346"/>
    </location>
</feature>
<reference evidence="2" key="1">
    <citation type="submission" date="2018-12" db="EMBL/GenBank/DDBJ databases">
        <authorList>
            <person name="Syme R.A."/>
            <person name="Farfan-Caceres L."/>
            <person name="Lichtenzveig J."/>
        </authorList>
    </citation>
    <scope>NUCLEOTIDE SEQUENCE</scope>
    <source>
        <strain evidence="2">Al4</strain>
    </source>
</reference>
<reference evidence="2" key="2">
    <citation type="submission" date="2020-09" db="EMBL/GenBank/DDBJ databases">
        <title>Reference genome assembly for Australian Ascochyta lentis isolate Al4.</title>
        <authorList>
            <person name="Lee R.C."/>
            <person name="Farfan-Caceres L.M."/>
            <person name="Debler J.W."/>
            <person name="Williams A.H."/>
            <person name="Henares B.M."/>
        </authorList>
    </citation>
    <scope>NUCLEOTIDE SEQUENCE</scope>
    <source>
        <strain evidence="2">Al4</strain>
    </source>
</reference>
<feature type="compositionally biased region" description="Polar residues" evidence="1">
    <location>
        <begin position="1"/>
        <end position="20"/>
    </location>
</feature>
<accession>A0A8H7MBT1</accession>
<comment type="caution">
    <text evidence="2">The sequence shown here is derived from an EMBL/GenBank/DDBJ whole genome shotgun (WGS) entry which is preliminary data.</text>
</comment>
<feature type="compositionally biased region" description="Pro residues" evidence="1">
    <location>
        <begin position="282"/>
        <end position="298"/>
    </location>
</feature>
<feature type="region of interest" description="Disordered" evidence="1">
    <location>
        <begin position="1"/>
        <end position="84"/>
    </location>
</feature>
<feature type="compositionally biased region" description="Polar residues" evidence="1">
    <location>
        <begin position="55"/>
        <end position="67"/>
    </location>
</feature>
<feature type="compositionally biased region" description="Pro residues" evidence="1">
    <location>
        <begin position="315"/>
        <end position="324"/>
    </location>
</feature>
<sequence length="391" mass="41602">MSPLHTTPTQDPALPTTPQTAPDRPLEKPRTSIDFLDLTNPPRLLAPGPAFPLRSHSNSIHPTSEDAQQIAAPPTPHANEREPLSTDSTIAVPITRHATPAVPAADDWEAIVAYVYASSSSPAPRDSAQFAEAAGGFGRGSCGVVGGSRDGSRGGSGYGDEDGDGYEYEHPHPNFLHTINPPPPSYLTPPPGIVHPSLLARRHNDHAHSGLDSRVPGVVGGESHQAIGAGTKRMKLCLRNAWAGSDEGKGKGKGKEKEKFKMRRWRSGWLISPLSSSLSPSSPSPSSPSPSSPSPSSPSPSSTIYPPLLPHSFSHPPPPPPPLRVSPAETPTEPPPSPPYQEQRPSLIWKQMARVLEPGMRYSLAHPFLPRRGVARGVRGVCEGLEWGELG</sequence>